<keyword evidence="8 9" id="KW-0472">Membrane</keyword>
<dbReference type="InterPro" id="IPR003369">
    <property type="entry name" value="TatA/B/E"/>
</dbReference>
<dbReference type="Pfam" id="PF02416">
    <property type="entry name" value="TatA_B_E"/>
    <property type="match status" value="1"/>
</dbReference>
<evidence type="ECO:0000256" key="7">
    <source>
        <dbReference type="ARBA" id="ARBA00023010"/>
    </source>
</evidence>
<name>A0A0S2SGQ5_9GAMM</name>
<reference evidence="12" key="1">
    <citation type="submission" date="2015-10" db="EMBL/GenBank/DDBJ databases">
        <title>Complete Genome Sequence of Aeromonas schubertii strain WL1483.</title>
        <authorList>
            <person name="Liu L."/>
        </authorList>
    </citation>
    <scope>NUCLEOTIDE SEQUENCE [LARGE SCALE GENOMIC DNA]</scope>
    <source>
        <strain evidence="12">WL1483</strain>
    </source>
</reference>
<comment type="similarity">
    <text evidence="9">Belongs to the TatA/E family.</text>
</comment>
<dbReference type="Proteomes" id="UP000774958">
    <property type="component" value="Unassembled WGS sequence"/>
</dbReference>
<evidence type="ECO:0000256" key="1">
    <source>
        <dbReference type="ARBA" id="ARBA00004162"/>
    </source>
</evidence>
<evidence type="ECO:0000313" key="11">
    <source>
        <dbReference type="EMBL" id="MBZ6066004.1"/>
    </source>
</evidence>
<evidence type="ECO:0000256" key="8">
    <source>
        <dbReference type="ARBA" id="ARBA00023136"/>
    </source>
</evidence>
<gene>
    <name evidence="9 10" type="primary">tatA</name>
    <name evidence="11" type="ORF">LA374_07285</name>
    <name evidence="10" type="ORF">WL1483_1431</name>
</gene>
<keyword evidence="2 9" id="KW-0813">Transport</keyword>
<dbReference type="GO" id="GO:0008320">
    <property type="term" value="F:protein transmembrane transporter activity"/>
    <property type="evidence" value="ECO:0007669"/>
    <property type="project" value="UniProtKB-UniRule"/>
</dbReference>
<dbReference type="RefSeq" id="WP_050666357.1">
    <property type="nucleotide sequence ID" value="NZ_CDDB01000049.1"/>
</dbReference>
<evidence type="ECO:0000313" key="10">
    <source>
        <dbReference type="EMBL" id="ALP40850.1"/>
    </source>
</evidence>
<sequence length="52" mass="5683">MGLGGIHIWHTLILLFVVLLVFGSKRLAGAGEDIGTAIRDFRKAMRDDDASK</sequence>
<dbReference type="PANTHER" id="PTHR42982:SF1">
    <property type="entry name" value="SEC-INDEPENDENT PROTEIN TRANSLOCASE PROTEIN TATA"/>
    <property type="match status" value="1"/>
</dbReference>
<organism evidence="10 12">
    <name type="scientific">Aeromonas schubertii</name>
    <dbReference type="NCBI Taxonomy" id="652"/>
    <lineage>
        <taxon>Bacteria</taxon>
        <taxon>Pseudomonadati</taxon>
        <taxon>Pseudomonadota</taxon>
        <taxon>Gammaproteobacteria</taxon>
        <taxon>Aeromonadales</taxon>
        <taxon>Aeromonadaceae</taxon>
        <taxon>Aeromonas</taxon>
    </lineage>
</organism>
<dbReference type="PATRIC" id="fig|652.5.peg.163"/>
<keyword evidence="5 9" id="KW-0653">Protein transport</keyword>
<keyword evidence="7 9" id="KW-0811">Translocation</keyword>
<dbReference type="OrthoDB" id="7066617at2"/>
<dbReference type="InterPro" id="IPR006312">
    <property type="entry name" value="TatA/E"/>
</dbReference>
<evidence type="ECO:0000256" key="3">
    <source>
        <dbReference type="ARBA" id="ARBA00022475"/>
    </source>
</evidence>
<dbReference type="EMBL" id="CP013067">
    <property type="protein sequence ID" value="ALP40850.1"/>
    <property type="molecule type" value="Genomic_DNA"/>
</dbReference>
<dbReference type="AlphaFoldDB" id="A0A0S2SGQ5"/>
<comment type="subunit">
    <text evidence="9">The Tat system comprises two distinct complexes: a TatABC complex, containing multiple copies of TatA, TatB and TatC subunits, and a separate TatA complex, containing only TatA subunits. Substrates initially bind to the TatABC complex, which probably triggers association of the separate TatA complex to form the active translocon.</text>
</comment>
<keyword evidence="13" id="KW-1185">Reference proteome</keyword>
<dbReference type="NCBIfam" id="TIGR01411">
    <property type="entry name" value="tatAE"/>
    <property type="match status" value="1"/>
</dbReference>
<dbReference type="EMBL" id="JAIRBT010000007">
    <property type="protein sequence ID" value="MBZ6066004.1"/>
    <property type="molecule type" value="Genomic_DNA"/>
</dbReference>
<evidence type="ECO:0000256" key="4">
    <source>
        <dbReference type="ARBA" id="ARBA00022692"/>
    </source>
</evidence>
<dbReference type="GO" id="GO:0033281">
    <property type="term" value="C:TAT protein transport complex"/>
    <property type="evidence" value="ECO:0007669"/>
    <property type="project" value="UniProtKB-UniRule"/>
</dbReference>
<protein>
    <recommendedName>
        <fullName evidence="9">Sec-independent protein translocase protein TatA</fullName>
    </recommendedName>
</protein>
<reference evidence="10 12" key="2">
    <citation type="journal article" date="2016" name="Genome Announc.">
        <title>Complete Genome Sequence of the Highly Virulent Aeromonas schubertii Strain WL1483, Isolated from Diseased Snakehead Fish (Channa argus) in China.</title>
        <authorList>
            <person name="Liu L."/>
            <person name="Li N."/>
            <person name="Zhang D."/>
            <person name="Fu X."/>
            <person name="Shi C."/>
            <person name="Lin Q."/>
            <person name="Hao G."/>
        </authorList>
    </citation>
    <scope>NUCLEOTIDE SEQUENCE [LARGE SCALE GENOMIC DNA]</scope>
    <source>
        <strain evidence="10 12">WL1483</strain>
    </source>
</reference>
<evidence type="ECO:0000256" key="6">
    <source>
        <dbReference type="ARBA" id="ARBA00022989"/>
    </source>
</evidence>
<dbReference type="GO" id="GO:0043953">
    <property type="term" value="P:protein transport by the Tat complex"/>
    <property type="evidence" value="ECO:0007669"/>
    <property type="project" value="UniProtKB-UniRule"/>
</dbReference>
<keyword evidence="3 9" id="KW-1003">Cell membrane</keyword>
<evidence type="ECO:0000256" key="5">
    <source>
        <dbReference type="ARBA" id="ARBA00022927"/>
    </source>
</evidence>
<evidence type="ECO:0000256" key="9">
    <source>
        <dbReference type="HAMAP-Rule" id="MF_00236"/>
    </source>
</evidence>
<dbReference type="STRING" id="652.WL1483_1431"/>
<comment type="function">
    <text evidence="9">Part of the twin-arginine translocation (Tat) system that transports large folded proteins containing a characteristic twin-arginine motif in their signal peptide across membranes. TatA could form the protein-conducting channel of the Tat system.</text>
</comment>
<dbReference type="Proteomes" id="UP000058114">
    <property type="component" value="Chromosome"/>
</dbReference>
<evidence type="ECO:0000313" key="12">
    <source>
        <dbReference type="Proteomes" id="UP000058114"/>
    </source>
</evidence>
<evidence type="ECO:0000313" key="13">
    <source>
        <dbReference type="Proteomes" id="UP000774958"/>
    </source>
</evidence>
<proteinExistence type="inferred from homology"/>
<comment type="subcellular location">
    <subcellularLocation>
        <location evidence="1 9">Cell membrane</location>
        <topology evidence="1 9">Single-pass membrane protein</topology>
    </subcellularLocation>
</comment>
<dbReference type="HAMAP" id="MF_00236">
    <property type="entry name" value="TatA_E"/>
    <property type="match status" value="1"/>
</dbReference>
<reference evidence="11 13" key="3">
    <citation type="submission" date="2021-09" db="EMBL/GenBank/DDBJ databases">
        <title>Aeromonas schubertii isolated from Asian sea bass.</title>
        <authorList>
            <person name="Pinpimai K."/>
        </authorList>
    </citation>
    <scope>NUCLEOTIDE SEQUENCE [LARGE SCALE GENOMIC DNA]</scope>
    <source>
        <strain evidence="11 13">CHULA2021a</strain>
    </source>
</reference>
<dbReference type="Gene3D" id="1.20.5.3310">
    <property type="match status" value="1"/>
</dbReference>
<accession>A0A0S2SGQ5</accession>
<keyword evidence="6 9" id="KW-1133">Transmembrane helix</keyword>
<feature type="transmembrane region" description="Helical" evidence="9">
    <location>
        <begin position="6"/>
        <end position="23"/>
    </location>
</feature>
<dbReference type="KEGG" id="asr:WL1483_1431"/>
<keyword evidence="4 9" id="KW-0812">Transmembrane</keyword>
<dbReference type="PANTHER" id="PTHR42982">
    <property type="entry name" value="SEC-INDEPENDENT PROTEIN TRANSLOCASE PROTEIN TATA"/>
    <property type="match status" value="1"/>
</dbReference>
<evidence type="ECO:0000256" key="2">
    <source>
        <dbReference type="ARBA" id="ARBA00022448"/>
    </source>
</evidence>